<sequence>MIPRSDGVPKASPESRNLELSVSREKRKKNRESACMVQLIGCLTTISHPINRESADNQKA</sequence>
<evidence type="ECO:0000256" key="1">
    <source>
        <dbReference type="SAM" id="MobiDB-lite"/>
    </source>
</evidence>
<reference evidence="2" key="1">
    <citation type="submission" date="2018-02" db="EMBL/GenBank/DDBJ databases">
        <title>Rhizophora mucronata_Transcriptome.</title>
        <authorList>
            <person name="Meera S.P."/>
            <person name="Sreeshan A."/>
            <person name="Augustine A."/>
        </authorList>
    </citation>
    <scope>NUCLEOTIDE SEQUENCE</scope>
    <source>
        <tissue evidence="2">Leaf</tissue>
    </source>
</reference>
<dbReference type="EMBL" id="GGEC01051604">
    <property type="protein sequence ID" value="MBX32088.1"/>
    <property type="molecule type" value="Transcribed_RNA"/>
</dbReference>
<accession>A0A2P2MPD2</accession>
<protein>
    <submittedName>
        <fullName evidence="2">Uncharacterized protein</fullName>
    </submittedName>
</protein>
<proteinExistence type="predicted"/>
<dbReference type="AlphaFoldDB" id="A0A2P2MPD2"/>
<feature type="region of interest" description="Disordered" evidence="1">
    <location>
        <begin position="1"/>
        <end position="31"/>
    </location>
</feature>
<name>A0A2P2MPD2_RHIMU</name>
<evidence type="ECO:0000313" key="2">
    <source>
        <dbReference type="EMBL" id="MBX32088.1"/>
    </source>
</evidence>
<organism evidence="2">
    <name type="scientific">Rhizophora mucronata</name>
    <name type="common">Asiatic mangrove</name>
    <dbReference type="NCBI Taxonomy" id="61149"/>
    <lineage>
        <taxon>Eukaryota</taxon>
        <taxon>Viridiplantae</taxon>
        <taxon>Streptophyta</taxon>
        <taxon>Embryophyta</taxon>
        <taxon>Tracheophyta</taxon>
        <taxon>Spermatophyta</taxon>
        <taxon>Magnoliopsida</taxon>
        <taxon>eudicotyledons</taxon>
        <taxon>Gunneridae</taxon>
        <taxon>Pentapetalae</taxon>
        <taxon>rosids</taxon>
        <taxon>fabids</taxon>
        <taxon>Malpighiales</taxon>
        <taxon>Rhizophoraceae</taxon>
        <taxon>Rhizophora</taxon>
    </lineage>
</organism>